<dbReference type="EMBL" id="WVIE01000031">
    <property type="protein sequence ID" value="NDJ19471.1"/>
    <property type="molecule type" value="Genomic_DNA"/>
</dbReference>
<evidence type="ECO:0000313" key="3">
    <source>
        <dbReference type="Proteomes" id="UP000646053"/>
    </source>
</evidence>
<feature type="domain" description="GIY-YIG" evidence="1">
    <location>
        <begin position="1"/>
        <end position="94"/>
    </location>
</feature>
<reference evidence="2" key="1">
    <citation type="submission" date="2019-12" db="EMBL/GenBank/DDBJ databases">
        <title>High-Quality draft genome sequences of three cyanobacteria isolated from the limestone walls of the Old Cathedral of Coimbra.</title>
        <authorList>
            <person name="Tiago I."/>
            <person name="Soares F."/>
            <person name="Portugal A."/>
        </authorList>
    </citation>
    <scope>NUCLEOTIDE SEQUENCE</scope>
    <source>
        <strain evidence="2">A</strain>
    </source>
</reference>
<evidence type="ECO:0000313" key="2">
    <source>
        <dbReference type="EMBL" id="NDJ19471.1"/>
    </source>
</evidence>
<dbReference type="SUPFAM" id="SSF82771">
    <property type="entry name" value="GIY-YIG endonuclease"/>
    <property type="match status" value="1"/>
</dbReference>
<dbReference type="Gene3D" id="3.40.1440.10">
    <property type="entry name" value="GIY-YIG endonuclease"/>
    <property type="match status" value="1"/>
</dbReference>
<dbReference type="Proteomes" id="UP000646053">
    <property type="component" value="Unassembled WGS sequence"/>
</dbReference>
<keyword evidence="3" id="KW-1185">Reference proteome</keyword>
<comment type="caution">
    <text evidence="2">The sequence shown here is derived from an EMBL/GenBank/DDBJ whole genome shotgun (WGS) entry which is preliminary data.</text>
</comment>
<protein>
    <submittedName>
        <fullName evidence="2">GIY-YIG nuclease family protein</fullName>
    </submittedName>
</protein>
<sequence length="147" mass="16751">MKAFVYLIRLDGFLGSPETHIARYYLGSCTDLKRRTAQHQAGQGAALLRACKDKGITWKIVKIQVCPSEKVARQLEQKLKAYKNHAQIRDRNWSEMIDKPTVQTLRKQIQSIGTLEFLSKVRKAIQESDPAIASELDELILSQKVLK</sequence>
<name>A0A8J7Z7D3_9CYAN</name>
<organism evidence="2 3">
    <name type="scientific">Myxacorys almedinensis A</name>
    <dbReference type="NCBI Taxonomy" id="2690445"/>
    <lineage>
        <taxon>Bacteria</taxon>
        <taxon>Bacillati</taxon>
        <taxon>Cyanobacteriota</taxon>
        <taxon>Cyanophyceae</taxon>
        <taxon>Leptolyngbyales</taxon>
        <taxon>Leptolyngbyaceae</taxon>
        <taxon>Myxacorys</taxon>
        <taxon>Myxacorys almedinensis</taxon>
    </lineage>
</organism>
<dbReference type="InterPro" id="IPR000305">
    <property type="entry name" value="GIY-YIG_endonuc"/>
</dbReference>
<dbReference type="RefSeq" id="WP_162424999.1">
    <property type="nucleotide sequence ID" value="NZ_WVIE01000031.1"/>
</dbReference>
<dbReference type="PROSITE" id="PS50164">
    <property type="entry name" value="GIY_YIG"/>
    <property type="match status" value="1"/>
</dbReference>
<dbReference type="AlphaFoldDB" id="A0A8J7Z7D3"/>
<accession>A0A8J7Z7D3</accession>
<dbReference type="Pfam" id="PF01541">
    <property type="entry name" value="GIY-YIG"/>
    <property type="match status" value="1"/>
</dbReference>
<proteinExistence type="predicted"/>
<gene>
    <name evidence="2" type="ORF">GS601_19640</name>
</gene>
<dbReference type="InterPro" id="IPR035901">
    <property type="entry name" value="GIY-YIG_endonuc_sf"/>
</dbReference>
<evidence type="ECO:0000259" key="1">
    <source>
        <dbReference type="PROSITE" id="PS50164"/>
    </source>
</evidence>